<dbReference type="EMBL" id="SNRY01000326">
    <property type="protein sequence ID" value="KAA6342439.1"/>
    <property type="molecule type" value="Genomic_DNA"/>
</dbReference>
<reference evidence="1" key="1">
    <citation type="submission" date="2019-03" db="EMBL/GenBank/DDBJ databases">
        <title>Single cell metagenomics reveals metabolic interactions within the superorganism composed of flagellate Streblomastix strix and complex community of Bacteroidetes bacteria on its surface.</title>
        <authorList>
            <person name="Treitli S.C."/>
            <person name="Kolisko M."/>
            <person name="Husnik F."/>
            <person name="Keeling P."/>
            <person name="Hampl V."/>
        </authorList>
    </citation>
    <scope>NUCLEOTIDE SEQUENCE</scope>
    <source>
        <strain evidence="1">STM</strain>
    </source>
</reference>
<sequence length="113" mass="13095">MSTHSIHQYHTEVEKIIHFGGTKKETAIRNAFYNLLNDYAKQRGLMMIAEISIKAPNGKTVTPDGTLKDMLRQDWGYWESKDEADDLDEEIQKKFAKGYPRENILFEDSRTAL</sequence>
<evidence type="ECO:0000313" key="1">
    <source>
        <dbReference type="EMBL" id="KAA6342439.1"/>
    </source>
</evidence>
<accession>A0A5J4S8H5</accession>
<name>A0A5J4S8H5_9ZZZZ</name>
<gene>
    <name evidence="1" type="ORF">EZS27_009808</name>
</gene>
<dbReference type="AlphaFoldDB" id="A0A5J4S8H5"/>
<protein>
    <submittedName>
        <fullName evidence="1">Uncharacterized protein</fullName>
    </submittedName>
</protein>
<proteinExistence type="predicted"/>
<comment type="caution">
    <text evidence="1">The sequence shown here is derived from an EMBL/GenBank/DDBJ whole genome shotgun (WGS) entry which is preliminary data.</text>
</comment>
<organism evidence="1">
    <name type="scientific">termite gut metagenome</name>
    <dbReference type="NCBI Taxonomy" id="433724"/>
    <lineage>
        <taxon>unclassified sequences</taxon>
        <taxon>metagenomes</taxon>
        <taxon>organismal metagenomes</taxon>
    </lineage>
</organism>